<accession>A0A8T1H1H0</accession>
<proteinExistence type="predicted"/>
<name>A0A8T1H1H0_9STRA</name>
<feature type="compositionally biased region" description="Low complexity" evidence="1">
    <location>
        <begin position="49"/>
        <end position="68"/>
    </location>
</feature>
<sequence length="118" mass="12591">MCNGVKEEHGIDGGRPPRETRANESTSRTEPGTRHPGPRSVDDSPPGPDSSLSSSYSVGSDSDSSSSSSDDDLSANMVTTTLKEVSTMLTFRLYVNSSILSEFGTKASLWEKFINIAS</sequence>
<dbReference type="AlphaFoldDB" id="A0A8T1H1H0"/>
<feature type="compositionally biased region" description="Basic and acidic residues" evidence="1">
    <location>
        <begin position="1"/>
        <end position="22"/>
    </location>
</feature>
<evidence type="ECO:0000313" key="3">
    <source>
        <dbReference type="Proteomes" id="UP000760860"/>
    </source>
</evidence>
<organism evidence="2 3">
    <name type="scientific">Phytophthora cactorum</name>
    <dbReference type="NCBI Taxonomy" id="29920"/>
    <lineage>
        <taxon>Eukaryota</taxon>
        <taxon>Sar</taxon>
        <taxon>Stramenopiles</taxon>
        <taxon>Oomycota</taxon>
        <taxon>Peronosporomycetes</taxon>
        <taxon>Peronosporales</taxon>
        <taxon>Peronosporaceae</taxon>
        <taxon>Phytophthora</taxon>
    </lineage>
</organism>
<gene>
    <name evidence="2" type="ORF">PC129_g22956</name>
</gene>
<protein>
    <submittedName>
        <fullName evidence="2">Uncharacterized protein</fullName>
    </submittedName>
</protein>
<dbReference type="Proteomes" id="UP000760860">
    <property type="component" value="Unassembled WGS sequence"/>
</dbReference>
<comment type="caution">
    <text evidence="2">The sequence shown here is derived from an EMBL/GenBank/DDBJ whole genome shotgun (WGS) entry which is preliminary data.</text>
</comment>
<evidence type="ECO:0000256" key="1">
    <source>
        <dbReference type="SAM" id="MobiDB-lite"/>
    </source>
</evidence>
<dbReference type="EMBL" id="RCMV01002347">
    <property type="protein sequence ID" value="KAG3203242.1"/>
    <property type="molecule type" value="Genomic_DNA"/>
</dbReference>
<evidence type="ECO:0000313" key="2">
    <source>
        <dbReference type="EMBL" id="KAG3203242.1"/>
    </source>
</evidence>
<feature type="region of interest" description="Disordered" evidence="1">
    <location>
        <begin position="1"/>
        <end position="75"/>
    </location>
</feature>
<reference evidence="2" key="1">
    <citation type="submission" date="2018-05" db="EMBL/GenBank/DDBJ databases">
        <title>Effector identification in a new, highly contiguous assembly of the strawberry crown rot pathogen Phytophthora cactorum.</title>
        <authorList>
            <person name="Armitage A.D."/>
            <person name="Nellist C.F."/>
            <person name="Bates H."/>
            <person name="Vickerstaff R.J."/>
            <person name="Harrison R.J."/>
        </authorList>
    </citation>
    <scope>NUCLEOTIDE SEQUENCE</scope>
    <source>
        <strain evidence="2">P421</strain>
    </source>
</reference>